<comment type="function">
    <text evidence="5">Methyltransferase required for the conversion of demethylmenaquinol (DMKH2) to menaquinol (MKH2).</text>
</comment>
<evidence type="ECO:0000256" key="4">
    <source>
        <dbReference type="ARBA" id="ARBA00022691"/>
    </source>
</evidence>
<evidence type="ECO:0000256" key="2">
    <source>
        <dbReference type="ARBA" id="ARBA00022603"/>
    </source>
</evidence>
<proteinExistence type="inferred from homology"/>
<accession>A0A917J4C7</accession>
<keyword evidence="1 5" id="KW-0474">Menaquinone biosynthesis</keyword>
<dbReference type="NCBIfam" id="TIGR01934">
    <property type="entry name" value="MenG_MenH_UbiE"/>
    <property type="match status" value="1"/>
</dbReference>
<keyword evidence="2 5" id="KW-0489">Methyltransferase</keyword>
<feature type="binding site" evidence="5">
    <location>
        <position position="107"/>
    </location>
    <ligand>
        <name>S-adenosyl-L-methionine</name>
        <dbReference type="ChEBI" id="CHEBI:59789"/>
    </ligand>
</feature>
<organism evidence="6 7">
    <name type="scientific">Filimonas zeae</name>
    <dbReference type="NCBI Taxonomy" id="1737353"/>
    <lineage>
        <taxon>Bacteria</taxon>
        <taxon>Pseudomonadati</taxon>
        <taxon>Bacteroidota</taxon>
        <taxon>Chitinophagia</taxon>
        <taxon>Chitinophagales</taxon>
        <taxon>Chitinophagaceae</taxon>
        <taxon>Filimonas</taxon>
    </lineage>
</organism>
<dbReference type="Gene3D" id="3.40.50.150">
    <property type="entry name" value="Vaccinia Virus protein VP39"/>
    <property type="match status" value="1"/>
</dbReference>
<comment type="pathway">
    <text evidence="5">Quinol/quinone metabolism; menaquinone biosynthesis; menaquinol from 1,4-dihydroxy-2-naphthoate: step 2/2.</text>
</comment>
<dbReference type="RefSeq" id="WP_229688007.1">
    <property type="nucleotide sequence ID" value="NZ_BMIB01000005.1"/>
</dbReference>
<feature type="binding site" evidence="5">
    <location>
        <position position="87"/>
    </location>
    <ligand>
        <name>S-adenosyl-L-methionine</name>
        <dbReference type="ChEBI" id="CHEBI:59789"/>
    </ligand>
</feature>
<dbReference type="NCBIfam" id="NF001244">
    <property type="entry name" value="PRK00216.1-5"/>
    <property type="match status" value="1"/>
</dbReference>
<keyword evidence="7" id="KW-1185">Reference proteome</keyword>
<dbReference type="HAMAP" id="MF_01813">
    <property type="entry name" value="MenG_UbiE_methyltr"/>
    <property type="match status" value="1"/>
</dbReference>
<dbReference type="CDD" id="cd02440">
    <property type="entry name" value="AdoMet_MTases"/>
    <property type="match status" value="1"/>
</dbReference>
<comment type="caution">
    <text evidence="5">Lacks conserved residue(s) required for the propagation of feature annotation.</text>
</comment>
<protein>
    <recommendedName>
        <fullName evidence="5">Demethylmenaquinone methyltransferase</fullName>
        <ecNumber evidence="5">2.1.1.163</ecNumber>
    </recommendedName>
</protein>
<feature type="binding site" evidence="5">
    <location>
        <begin position="135"/>
        <end position="136"/>
    </location>
    <ligand>
        <name>S-adenosyl-L-methionine</name>
        <dbReference type="ChEBI" id="CHEBI:59789"/>
    </ligand>
</feature>
<comment type="catalytic activity">
    <reaction evidence="5">
        <text>a 2-demethylmenaquinol + S-adenosyl-L-methionine = a menaquinol + S-adenosyl-L-homocysteine + H(+)</text>
        <dbReference type="Rhea" id="RHEA:42640"/>
        <dbReference type="Rhea" id="RHEA-COMP:9539"/>
        <dbReference type="Rhea" id="RHEA-COMP:9563"/>
        <dbReference type="ChEBI" id="CHEBI:15378"/>
        <dbReference type="ChEBI" id="CHEBI:18151"/>
        <dbReference type="ChEBI" id="CHEBI:55437"/>
        <dbReference type="ChEBI" id="CHEBI:57856"/>
        <dbReference type="ChEBI" id="CHEBI:59789"/>
        <dbReference type="EC" id="2.1.1.163"/>
    </reaction>
</comment>
<dbReference type="GO" id="GO:0009234">
    <property type="term" value="P:menaquinone biosynthetic process"/>
    <property type="evidence" value="ECO:0007669"/>
    <property type="project" value="UniProtKB-UniRule"/>
</dbReference>
<dbReference type="PANTHER" id="PTHR43591">
    <property type="entry name" value="METHYLTRANSFERASE"/>
    <property type="match status" value="1"/>
</dbReference>
<dbReference type="GO" id="GO:0032259">
    <property type="term" value="P:methylation"/>
    <property type="evidence" value="ECO:0007669"/>
    <property type="project" value="UniProtKB-KW"/>
</dbReference>
<dbReference type="PANTHER" id="PTHR43591:SF24">
    <property type="entry name" value="2-METHOXY-6-POLYPRENYL-1,4-BENZOQUINOL METHYLASE, MITOCHONDRIAL"/>
    <property type="match status" value="1"/>
</dbReference>
<dbReference type="PROSITE" id="PS51608">
    <property type="entry name" value="SAM_MT_UBIE"/>
    <property type="match status" value="1"/>
</dbReference>
<dbReference type="EC" id="2.1.1.163" evidence="5"/>
<dbReference type="Proteomes" id="UP000627292">
    <property type="component" value="Unassembled WGS sequence"/>
</dbReference>
<dbReference type="PROSITE" id="PS01184">
    <property type="entry name" value="UBIE_2"/>
    <property type="match status" value="1"/>
</dbReference>
<dbReference type="InterPro" id="IPR029063">
    <property type="entry name" value="SAM-dependent_MTases_sf"/>
</dbReference>
<keyword evidence="4 5" id="KW-0949">S-adenosyl-L-methionine</keyword>
<dbReference type="SUPFAM" id="SSF53335">
    <property type="entry name" value="S-adenosyl-L-methionine-dependent methyltransferases"/>
    <property type="match status" value="1"/>
</dbReference>
<evidence type="ECO:0000256" key="3">
    <source>
        <dbReference type="ARBA" id="ARBA00022679"/>
    </source>
</evidence>
<dbReference type="InterPro" id="IPR023576">
    <property type="entry name" value="UbiE/COQ5_MeTrFase_CS"/>
</dbReference>
<dbReference type="Pfam" id="PF01209">
    <property type="entry name" value="Ubie_methyltran"/>
    <property type="match status" value="1"/>
</dbReference>
<dbReference type="GO" id="GO:0043770">
    <property type="term" value="F:demethylmenaquinone methyltransferase activity"/>
    <property type="evidence" value="ECO:0007669"/>
    <property type="project" value="UniProtKB-UniRule"/>
</dbReference>
<comment type="similarity">
    <text evidence="5">Belongs to the class I-like SAM-binding methyltransferase superfamily. MenG/UbiE family.</text>
</comment>
<gene>
    <name evidence="5 6" type="primary">menG</name>
    <name evidence="6" type="ORF">GCM10011379_49630</name>
</gene>
<dbReference type="AlphaFoldDB" id="A0A917J4C7"/>
<reference evidence="6" key="2">
    <citation type="submission" date="2020-09" db="EMBL/GenBank/DDBJ databases">
        <authorList>
            <person name="Sun Q."/>
            <person name="Zhou Y."/>
        </authorList>
    </citation>
    <scope>NUCLEOTIDE SEQUENCE</scope>
    <source>
        <strain evidence="6">CGMCC 1.15290</strain>
    </source>
</reference>
<name>A0A917J4C7_9BACT</name>
<sequence>MITISSFGNYVSSHPMAKFAHDGVVPYQNSELEKKQQVAEMFNNIAGRYDFMNRFLSAGIDVKWRKKAINLLKPLRPQQVLDVATGTGDFAIMAHKLLHPEKITGIDISEGMLAVGKEKIKKLGLSQLIDLQKGDSETIHFPDNSFDAITVAFGVRNFQNLEKGLSEMLRVLKPGGKLVVLEFSRPNKPVFKTVYNIYMNILAPGIGKMLAKNREAYQYLNDSMQTFPERDQFTQIMQGVGYTDTSFNPLTMGICCIYSGTK</sequence>
<evidence type="ECO:0000313" key="6">
    <source>
        <dbReference type="EMBL" id="GGH79767.1"/>
    </source>
</evidence>
<keyword evidence="3 5" id="KW-0808">Transferase</keyword>
<evidence type="ECO:0000256" key="1">
    <source>
        <dbReference type="ARBA" id="ARBA00022428"/>
    </source>
</evidence>
<dbReference type="EMBL" id="BMIB01000005">
    <property type="protein sequence ID" value="GGH79767.1"/>
    <property type="molecule type" value="Genomic_DNA"/>
</dbReference>
<evidence type="ECO:0000256" key="5">
    <source>
        <dbReference type="HAMAP-Rule" id="MF_01813"/>
    </source>
</evidence>
<reference evidence="6" key="1">
    <citation type="journal article" date="2014" name="Int. J. Syst. Evol. Microbiol.">
        <title>Complete genome sequence of Corynebacterium casei LMG S-19264T (=DSM 44701T), isolated from a smear-ripened cheese.</title>
        <authorList>
            <consortium name="US DOE Joint Genome Institute (JGI-PGF)"/>
            <person name="Walter F."/>
            <person name="Albersmeier A."/>
            <person name="Kalinowski J."/>
            <person name="Ruckert C."/>
        </authorList>
    </citation>
    <scope>NUCLEOTIDE SEQUENCE</scope>
    <source>
        <strain evidence="6">CGMCC 1.15290</strain>
    </source>
</reference>
<comment type="caution">
    <text evidence="6">The sequence shown here is derived from an EMBL/GenBank/DDBJ whole genome shotgun (WGS) entry which is preliminary data.</text>
</comment>
<evidence type="ECO:0000313" key="7">
    <source>
        <dbReference type="Proteomes" id="UP000627292"/>
    </source>
</evidence>
<dbReference type="PROSITE" id="PS01183">
    <property type="entry name" value="UBIE_1"/>
    <property type="match status" value="1"/>
</dbReference>
<dbReference type="InterPro" id="IPR004033">
    <property type="entry name" value="UbiE/COQ5_MeTrFase"/>
</dbReference>